<dbReference type="GO" id="GO:0016020">
    <property type="term" value="C:membrane"/>
    <property type="evidence" value="ECO:0007669"/>
    <property type="project" value="UniProtKB-SubCell"/>
</dbReference>
<evidence type="ECO:0000313" key="8">
    <source>
        <dbReference type="Proteomes" id="UP000054845"/>
    </source>
</evidence>
<feature type="transmembrane region" description="Helical" evidence="6">
    <location>
        <begin position="665"/>
        <end position="683"/>
    </location>
</feature>
<dbReference type="Proteomes" id="UP000054845">
    <property type="component" value="Unassembled WGS sequence"/>
</dbReference>
<feature type="transmembrane region" description="Helical" evidence="6">
    <location>
        <begin position="887"/>
        <end position="907"/>
    </location>
</feature>
<feature type="compositionally biased region" description="Polar residues" evidence="5">
    <location>
        <begin position="584"/>
        <end position="600"/>
    </location>
</feature>
<feature type="compositionally biased region" description="Basic residues" evidence="5">
    <location>
        <begin position="59"/>
        <end position="74"/>
    </location>
</feature>
<feature type="transmembrane region" description="Helical" evidence="6">
    <location>
        <begin position="748"/>
        <end position="767"/>
    </location>
</feature>
<feature type="transmembrane region" description="Helical" evidence="6">
    <location>
        <begin position="833"/>
        <end position="852"/>
    </location>
</feature>
<dbReference type="InterPro" id="IPR007300">
    <property type="entry name" value="CidB/LrgB"/>
</dbReference>
<feature type="compositionally biased region" description="Basic and acidic residues" evidence="5">
    <location>
        <begin position="17"/>
        <end position="27"/>
    </location>
</feature>
<name>A0A0P1BTQ9_9BASI</name>
<feature type="transmembrane region" description="Helical" evidence="6">
    <location>
        <begin position="690"/>
        <end position="709"/>
    </location>
</feature>
<feature type="transmembrane region" description="Helical" evidence="6">
    <location>
        <begin position="241"/>
        <end position="259"/>
    </location>
</feature>
<feature type="compositionally biased region" description="Polar residues" evidence="5">
    <location>
        <begin position="290"/>
        <end position="309"/>
    </location>
</feature>
<feature type="transmembrane region" description="Helical" evidence="6">
    <location>
        <begin position="779"/>
        <end position="800"/>
    </location>
</feature>
<reference evidence="7 8" key="1">
    <citation type="submission" date="2014-09" db="EMBL/GenBank/DDBJ databases">
        <authorList>
            <person name="Magalhaes I.L.F."/>
            <person name="Oliveira U."/>
            <person name="Santos F.R."/>
            <person name="Vidigal T.H.D.A."/>
            <person name="Brescovit A.D."/>
            <person name="Santos A.J."/>
        </authorList>
    </citation>
    <scope>NUCLEOTIDE SEQUENCE [LARGE SCALE GENOMIC DNA]</scope>
</reference>
<dbReference type="PANTHER" id="PTHR30249:SF0">
    <property type="entry name" value="PLASTIDAL GLYCOLATE_GLYCERATE TRANSLOCATOR 1, CHLOROPLASTIC"/>
    <property type="match status" value="1"/>
</dbReference>
<feature type="compositionally biased region" description="Basic and acidic residues" evidence="5">
    <location>
        <begin position="433"/>
        <end position="445"/>
    </location>
</feature>
<feature type="transmembrane region" description="Helical" evidence="6">
    <location>
        <begin position="148"/>
        <end position="168"/>
    </location>
</feature>
<evidence type="ECO:0000256" key="4">
    <source>
        <dbReference type="ARBA" id="ARBA00023136"/>
    </source>
</evidence>
<feature type="transmembrane region" description="Helical" evidence="6">
    <location>
        <begin position="641"/>
        <end position="659"/>
    </location>
</feature>
<evidence type="ECO:0000256" key="1">
    <source>
        <dbReference type="ARBA" id="ARBA00004141"/>
    </source>
</evidence>
<evidence type="ECO:0000313" key="7">
    <source>
        <dbReference type="EMBL" id="CEH19472.1"/>
    </source>
</evidence>
<feature type="compositionally biased region" description="Polar residues" evidence="5">
    <location>
        <begin position="448"/>
        <end position="459"/>
    </location>
</feature>
<dbReference type="PANTHER" id="PTHR30249">
    <property type="entry name" value="PUTATIVE SEROTONIN TRANSPORTER"/>
    <property type="match status" value="1"/>
</dbReference>
<feature type="region of interest" description="Disordered" evidence="5">
    <location>
        <begin position="533"/>
        <end position="566"/>
    </location>
</feature>
<feature type="compositionally biased region" description="Low complexity" evidence="5">
    <location>
        <begin position="607"/>
        <end position="625"/>
    </location>
</feature>
<dbReference type="AlphaFoldDB" id="A0A0P1BTQ9"/>
<proteinExistence type="predicted"/>
<comment type="subcellular location">
    <subcellularLocation>
        <location evidence="1">Membrane</location>
        <topology evidence="1">Multi-pass membrane protein</topology>
    </subcellularLocation>
</comment>
<keyword evidence="3 6" id="KW-1133">Transmembrane helix</keyword>
<protein>
    <submittedName>
        <fullName evidence="7">INNER MEMBRANE PROTEIN YOHK</fullName>
    </submittedName>
</protein>
<dbReference type="EMBL" id="CCYA01000389">
    <property type="protein sequence ID" value="CEH19472.1"/>
    <property type="molecule type" value="Genomic_DNA"/>
</dbReference>
<feature type="region of interest" description="Disordered" evidence="5">
    <location>
        <begin position="416"/>
        <end position="473"/>
    </location>
</feature>
<keyword evidence="2 6" id="KW-0812">Transmembrane</keyword>
<feature type="transmembrane region" description="Helical" evidence="6">
    <location>
        <begin position="201"/>
        <end position="229"/>
    </location>
</feature>
<feature type="region of interest" description="Disordered" evidence="5">
    <location>
        <begin position="580"/>
        <end position="625"/>
    </location>
</feature>
<evidence type="ECO:0000256" key="2">
    <source>
        <dbReference type="ARBA" id="ARBA00022692"/>
    </source>
</evidence>
<feature type="region of interest" description="Disordered" evidence="5">
    <location>
        <begin position="278"/>
        <end position="317"/>
    </location>
</feature>
<feature type="compositionally biased region" description="Basic and acidic residues" evidence="5">
    <location>
        <begin position="39"/>
        <end position="49"/>
    </location>
</feature>
<evidence type="ECO:0000256" key="5">
    <source>
        <dbReference type="SAM" id="MobiDB-lite"/>
    </source>
</evidence>
<dbReference type="OrthoDB" id="2502820at2759"/>
<sequence length="924" mass="99945">MSQPKSDQSHPGMIDPIDTRSPEKDHDEPVEELSPARPVKSDSSDKDLKIVNSDLSAQPRRHSRRGSAASRRHSTALVASETSPSVCESCGEDKIHGWRDVVEACSLSWHQQRKHLFTSWIHVPLGVTFLLVVVWGLKLAIDVAPFRFPAAVLAAFGIFLLLLLLDWLSSVFPGRRQRDAEAMYEKSDRPQKRRKRFIDPVLMLLAPPCDFCLRIMSVLFTPSFILIPAREVISGGEIGRIIGWFAATQVLAFLFPIYLNKGINWAFTIPKQLRERREKAQSPLTDLRRSSTVNGRRSRRGSTMSQSGSLDHRSRRGSTATIAGLEFEKGYAYSGQQRLGTIASGLAGVTATITAPVAHIDMTLEDDEQAYYNAVAIEQARQQGDPAVTSPNLAPLSFGSFVPHSDVSYFSHARMPVDREGRPRHHHHATSAEQRRNRSRSRDGARSQSRPATARSLTVSPRVPSGGGSVEYGPPSVATVQRSATAVGALPVASPAPSDAYRFPSTQLSPVQTTIAFDQDLPTAASLRAAENGARAKSNAPAVVGVREPEPAKVAATSSASSSRRPSLLGNFIAPLSMSRRESATSGPTPVATSASSQASAKDRADQAAVAPSASAPAPEDQPSEYGPDAIERLASWISDLITPIIYFTLIIIGLPLFFVLNFALPLYLGINLLAFIGAITIVPPKIRRFLHPILSTSIVTVLLIWALGAMKGLSIKQALALYSNGAKYTVLWDPAGYQGPVPGAGDILFSVLDAGIVSLAIPMYRYRKDLKQNFWRMLIALTPCAALSLFLWPYIAYLMGMNEVHALAFSARFMSTPLAIELANNIGADESITIVLVCVTGIIYAIVKEYVFKWTNVKDDMTVGVAMGSTAGAIGASSLISKPRQLALASLCFILFGAIMLIATAIPPVVDAVRMLAAGNNVI</sequence>
<dbReference type="Pfam" id="PF04172">
    <property type="entry name" value="LrgB"/>
    <property type="match status" value="1"/>
</dbReference>
<keyword evidence="4 6" id="KW-0472">Membrane</keyword>
<feature type="region of interest" description="Disordered" evidence="5">
    <location>
        <begin position="1"/>
        <end position="77"/>
    </location>
</feature>
<evidence type="ECO:0000256" key="3">
    <source>
        <dbReference type="ARBA" id="ARBA00022989"/>
    </source>
</evidence>
<keyword evidence="8" id="KW-1185">Reference proteome</keyword>
<evidence type="ECO:0000256" key="6">
    <source>
        <dbReference type="SAM" id="Phobius"/>
    </source>
</evidence>
<accession>A0A0P1BTQ9</accession>
<organism evidence="7 8">
    <name type="scientific">Ceraceosorus bombacis</name>
    <dbReference type="NCBI Taxonomy" id="401625"/>
    <lineage>
        <taxon>Eukaryota</taxon>
        <taxon>Fungi</taxon>
        <taxon>Dikarya</taxon>
        <taxon>Basidiomycota</taxon>
        <taxon>Ustilaginomycotina</taxon>
        <taxon>Exobasidiomycetes</taxon>
        <taxon>Ceraceosorales</taxon>
        <taxon>Ceraceosoraceae</taxon>
        <taxon>Ceraceosorus</taxon>
    </lineage>
</organism>
<feature type="transmembrane region" description="Helical" evidence="6">
    <location>
        <begin position="116"/>
        <end position="136"/>
    </location>
</feature>